<feature type="transmembrane region" description="Helical" evidence="2">
    <location>
        <begin position="114"/>
        <end position="132"/>
    </location>
</feature>
<organism evidence="3 4">
    <name type="scientific">Glonium stellatum</name>
    <dbReference type="NCBI Taxonomy" id="574774"/>
    <lineage>
        <taxon>Eukaryota</taxon>
        <taxon>Fungi</taxon>
        <taxon>Dikarya</taxon>
        <taxon>Ascomycota</taxon>
        <taxon>Pezizomycotina</taxon>
        <taxon>Dothideomycetes</taxon>
        <taxon>Pleosporomycetidae</taxon>
        <taxon>Gloniales</taxon>
        <taxon>Gloniaceae</taxon>
        <taxon>Glonium</taxon>
    </lineage>
</organism>
<dbReference type="EMBL" id="KV748910">
    <property type="protein sequence ID" value="OCL12192.1"/>
    <property type="molecule type" value="Genomic_DNA"/>
</dbReference>
<evidence type="ECO:0000313" key="4">
    <source>
        <dbReference type="Proteomes" id="UP000250140"/>
    </source>
</evidence>
<keyword evidence="2" id="KW-0812">Transmembrane</keyword>
<keyword evidence="2" id="KW-1133">Transmembrane helix</keyword>
<reference evidence="3 4" key="1">
    <citation type="journal article" date="2016" name="Nat. Commun.">
        <title>Ectomycorrhizal ecology is imprinted in the genome of the dominant symbiotic fungus Cenococcum geophilum.</title>
        <authorList>
            <consortium name="DOE Joint Genome Institute"/>
            <person name="Peter M."/>
            <person name="Kohler A."/>
            <person name="Ohm R.A."/>
            <person name="Kuo A."/>
            <person name="Krutzmann J."/>
            <person name="Morin E."/>
            <person name="Arend M."/>
            <person name="Barry K.W."/>
            <person name="Binder M."/>
            <person name="Choi C."/>
            <person name="Clum A."/>
            <person name="Copeland A."/>
            <person name="Grisel N."/>
            <person name="Haridas S."/>
            <person name="Kipfer T."/>
            <person name="LaButti K."/>
            <person name="Lindquist E."/>
            <person name="Lipzen A."/>
            <person name="Maire R."/>
            <person name="Meier B."/>
            <person name="Mihaltcheva S."/>
            <person name="Molinier V."/>
            <person name="Murat C."/>
            <person name="Poggeler S."/>
            <person name="Quandt C.A."/>
            <person name="Sperisen C."/>
            <person name="Tritt A."/>
            <person name="Tisserant E."/>
            <person name="Crous P.W."/>
            <person name="Henrissat B."/>
            <person name="Nehls U."/>
            <person name="Egli S."/>
            <person name="Spatafora J.W."/>
            <person name="Grigoriev I.V."/>
            <person name="Martin F.M."/>
        </authorList>
    </citation>
    <scope>NUCLEOTIDE SEQUENCE [LARGE SCALE GENOMIC DNA]</scope>
    <source>
        <strain evidence="3 4">CBS 207.34</strain>
    </source>
</reference>
<evidence type="ECO:0000256" key="1">
    <source>
        <dbReference type="SAM" id="MobiDB-lite"/>
    </source>
</evidence>
<evidence type="ECO:0000313" key="3">
    <source>
        <dbReference type="EMBL" id="OCL12192.1"/>
    </source>
</evidence>
<protein>
    <submittedName>
        <fullName evidence="3">Uncharacterized protein</fullName>
    </submittedName>
</protein>
<keyword evidence="2" id="KW-0472">Membrane</keyword>
<proteinExistence type="predicted"/>
<dbReference type="Proteomes" id="UP000250140">
    <property type="component" value="Unassembled WGS sequence"/>
</dbReference>
<dbReference type="AlphaFoldDB" id="A0A8E2F7V1"/>
<sequence length="153" mass="18317">MIQQQLQKRRTGPNPDLLLQRHPGFQAPPQRRNRSMDITTHSRQPSHERATQPPTIRHSLQHRIPKHPNPNPQLRQPRIPLLHPPHRHQQLRPPDRNQRAAECRAGLDQGVRVWWVRGVLVLDWVVSWVVRWRGRRRRVCRRACQGMSRRLRE</sequence>
<keyword evidence="4" id="KW-1185">Reference proteome</keyword>
<feature type="compositionally biased region" description="Low complexity" evidence="1">
    <location>
        <begin position="72"/>
        <end position="81"/>
    </location>
</feature>
<name>A0A8E2F7V1_9PEZI</name>
<accession>A0A8E2F7V1</accession>
<gene>
    <name evidence="3" type="ORF">AOQ84DRAFT_161714</name>
</gene>
<evidence type="ECO:0000256" key="2">
    <source>
        <dbReference type="SAM" id="Phobius"/>
    </source>
</evidence>
<feature type="region of interest" description="Disordered" evidence="1">
    <location>
        <begin position="1"/>
        <end position="97"/>
    </location>
</feature>